<protein>
    <recommendedName>
        <fullName evidence="6">Signal peptide-containing protein</fullName>
    </recommendedName>
</protein>
<keyword evidence="2" id="KW-0472">Membrane</keyword>
<keyword evidence="5" id="KW-1185">Reference proteome</keyword>
<evidence type="ECO:0000313" key="5">
    <source>
        <dbReference type="Proteomes" id="UP000031512"/>
    </source>
</evidence>
<sequence length="321" mass="36498">MNAVILLVKVFAIVRWLAVAGSEGEVSSFVAAIPDTLSSLQASFTRPQSSMPDNRQSHSTSNERYNHPSTQTANTIDIGRKVGDAFDSFEIEFNGIPAREFVPFDKTSVTRVVDSYEVLWEAKSPGDYCPRIVVYQHLYTPDLVALRRVESKRFDMLFFRRKCDKWVKVEEDEFLSRLDEDQLIEFVMNVDHPSAEFVDAVSSYIHGAYAKIMRPLVGFKAVALSGEKGVWFQVPKTGFSTVIRFSRYPFMDLIYVCAYGREYQLYHYFFQESDKGWKSMDADKFNEALAEMIKGRPADPDGFGVPSILMGVVAILCLVYL</sequence>
<dbReference type="GeneID" id="15805078"/>
<accession>L1LB82</accession>
<name>L1LB82_THEEQ</name>
<evidence type="ECO:0000256" key="1">
    <source>
        <dbReference type="SAM" id="MobiDB-lite"/>
    </source>
</evidence>
<dbReference type="EMBL" id="ACOU01000007">
    <property type="protein sequence ID" value="EKX72529.1"/>
    <property type="molecule type" value="Genomic_DNA"/>
</dbReference>
<gene>
    <name evidence="4" type="ORF">BEWA_049970</name>
</gene>
<reference evidence="4 5" key="1">
    <citation type="journal article" date="2012" name="BMC Genomics">
        <title>Comparative genomic analysis and phylogenetic position of Theileria equi.</title>
        <authorList>
            <person name="Kappmeyer L.S."/>
            <person name="Thiagarajan M."/>
            <person name="Herndon D.R."/>
            <person name="Ramsay J.D."/>
            <person name="Caler E."/>
            <person name="Djikeng A."/>
            <person name="Gillespie J.J."/>
            <person name="Lau A.O."/>
            <person name="Roalson E.H."/>
            <person name="Silva J.C."/>
            <person name="Silva M.G."/>
            <person name="Suarez C.E."/>
            <person name="Ueti M.W."/>
            <person name="Nene V.M."/>
            <person name="Mealey R.H."/>
            <person name="Knowles D.P."/>
            <person name="Brayton K.A."/>
        </authorList>
    </citation>
    <scope>NUCLEOTIDE SEQUENCE [LARGE SCALE GENOMIC DNA]</scope>
    <source>
        <strain evidence="4 5">WA</strain>
    </source>
</reference>
<evidence type="ECO:0008006" key="6">
    <source>
        <dbReference type="Google" id="ProtNLM"/>
    </source>
</evidence>
<proteinExistence type="predicted"/>
<dbReference type="VEuPathDB" id="PiroplasmaDB:BEWA_049970"/>
<keyword evidence="2" id="KW-1133">Transmembrane helix</keyword>
<dbReference type="AlphaFoldDB" id="L1LB82"/>
<dbReference type="Proteomes" id="UP000031512">
    <property type="component" value="Unassembled WGS sequence"/>
</dbReference>
<keyword evidence="3" id="KW-0732">Signal</keyword>
<organism evidence="4 5">
    <name type="scientific">Theileria equi strain WA</name>
    <dbReference type="NCBI Taxonomy" id="1537102"/>
    <lineage>
        <taxon>Eukaryota</taxon>
        <taxon>Sar</taxon>
        <taxon>Alveolata</taxon>
        <taxon>Apicomplexa</taxon>
        <taxon>Aconoidasida</taxon>
        <taxon>Piroplasmida</taxon>
        <taxon>Theileriidae</taxon>
        <taxon>Theileria</taxon>
    </lineage>
</organism>
<evidence type="ECO:0000256" key="3">
    <source>
        <dbReference type="SAM" id="SignalP"/>
    </source>
</evidence>
<dbReference type="KEGG" id="beq:BEWA_049970"/>
<feature type="signal peptide" evidence="3">
    <location>
        <begin position="1"/>
        <end position="20"/>
    </location>
</feature>
<comment type="caution">
    <text evidence="4">The sequence shown here is derived from an EMBL/GenBank/DDBJ whole genome shotgun (WGS) entry which is preliminary data.</text>
</comment>
<feature type="chain" id="PRO_5003953003" description="Signal peptide-containing protein" evidence="3">
    <location>
        <begin position="21"/>
        <end position="321"/>
    </location>
</feature>
<dbReference type="RefSeq" id="XP_004831981.1">
    <property type="nucleotide sequence ID" value="XM_004831924.1"/>
</dbReference>
<evidence type="ECO:0000256" key="2">
    <source>
        <dbReference type="SAM" id="Phobius"/>
    </source>
</evidence>
<feature type="region of interest" description="Disordered" evidence="1">
    <location>
        <begin position="45"/>
        <end position="72"/>
    </location>
</feature>
<evidence type="ECO:0000313" key="4">
    <source>
        <dbReference type="EMBL" id="EKX72529.1"/>
    </source>
</evidence>
<keyword evidence="2" id="KW-0812">Transmembrane</keyword>
<feature type="transmembrane region" description="Helical" evidence="2">
    <location>
        <begin position="303"/>
        <end position="320"/>
    </location>
</feature>